<comment type="caution">
    <text evidence="1">The sequence shown here is derived from an EMBL/GenBank/DDBJ whole genome shotgun (WGS) entry which is preliminary data.</text>
</comment>
<accession>A0ABR1MPY3</accession>
<organism evidence="1 2">
    <name type="scientific">Phyllosticta citricarpa</name>
    <dbReference type="NCBI Taxonomy" id="55181"/>
    <lineage>
        <taxon>Eukaryota</taxon>
        <taxon>Fungi</taxon>
        <taxon>Dikarya</taxon>
        <taxon>Ascomycota</taxon>
        <taxon>Pezizomycotina</taxon>
        <taxon>Dothideomycetes</taxon>
        <taxon>Dothideomycetes incertae sedis</taxon>
        <taxon>Botryosphaeriales</taxon>
        <taxon>Phyllostictaceae</taxon>
        <taxon>Phyllosticta</taxon>
    </lineage>
</organism>
<name>A0ABR1MPY3_9PEZI</name>
<dbReference type="EMBL" id="JBBPDW010000002">
    <property type="protein sequence ID" value="KAK7555735.1"/>
    <property type="molecule type" value="Genomic_DNA"/>
</dbReference>
<proteinExistence type="predicted"/>
<dbReference type="Proteomes" id="UP001365128">
    <property type="component" value="Unassembled WGS sequence"/>
</dbReference>
<gene>
    <name evidence="1" type="ORF">IWX46DRAFT_138855</name>
</gene>
<evidence type="ECO:0000313" key="1">
    <source>
        <dbReference type="EMBL" id="KAK7555735.1"/>
    </source>
</evidence>
<evidence type="ECO:0000313" key="2">
    <source>
        <dbReference type="Proteomes" id="UP001365128"/>
    </source>
</evidence>
<reference evidence="1 2" key="1">
    <citation type="submission" date="2024-04" db="EMBL/GenBank/DDBJ databases">
        <title>Phyllosticta paracitricarpa is synonymous to the EU quarantine fungus P. citricarpa based on phylogenomic analyses.</title>
        <authorList>
            <consortium name="Lawrence Berkeley National Laboratory"/>
            <person name="Van Ingen-Buijs V.A."/>
            <person name="Van Westerhoven A.C."/>
            <person name="Haridas S."/>
            <person name="Skiadas P."/>
            <person name="Martin F."/>
            <person name="Groenewald J.Z."/>
            <person name="Crous P.W."/>
            <person name="Seidl M.F."/>
        </authorList>
    </citation>
    <scope>NUCLEOTIDE SEQUENCE [LARGE SCALE GENOMIC DNA]</scope>
    <source>
        <strain evidence="1 2">CBS 122670</strain>
    </source>
</reference>
<keyword evidence="2" id="KW-1185">Reference proteome</keyword>
<protein>
    <submittedName>
        <fullName evidence="1">Uncharacterized protein</fullName>
    </submittedName>
</protein>
<sequence length="160" mass="17048">MSGGGDVWLLLLLRLLLLLLVVVVTVVAGTLAPRHAVNLSAGHTIHHPQYHPSTPTSLTLPALSNLQATSLAIRPVQSTPLHSTPPPPQLTNAATPYGPKRPAAEALATMPAGYVRRRNGSKGYGRTAVHQVACVCMYVWMDGVAGCLFVCTCRQWVVLV</sequence>